<dbReference type="GO" id="GO:0004523">
    <property type="term" value="F:RNA-DNA hybrid ribonuclease activity"/>
    <property type="evidence" value="ECO:0007669"/>
    <property type="project" value="InterPro"/>
</dbReference>
<dbReference type="NCBIfam" id="NF005822">
    <property type="entry name" value="PRK07708.1"/>
    <property type="match status" value="1"/>
</dbReference>
<dbReference type="InterPro" id="IPR002156">
    <property type="entry name" value="RNaseH_domain"/>
</dbReference>
<dbReference type="Gene3D" id="3.30.420.10">
    <property type="entry name" value="Ribonuclease H-like superfamily/Ribonuclease H"/>
    <property type="match status" value="1"/>
</dbReference>
<dbReference type="RefSeq" id="WP_066200328.1">
    <property type="nucleotide sequence ID" value="NZ_JAFDQP010000009.1"/>
</dbReference>
<dbReference type="CDD" id="cd09279">
    <property type="entry name" value="RNase_HI_like"/>
    <property type="match status" value="1"/>
</dbReference>
<accession>A0A2N0ZKL6</accession>
<evidence type="ECO:0000313" key="3">
    <source>
        <dbReference type="Proteomes" id="UP000233343"/>
    </source>
</evidence>
<reference evidence="2 3" key="1">
    <citation type="journal article" date="2010" name="Int. J. Syst. Evol. Microbiol.">
        <title>Bacillus horneckiae sp. nov., isolated from a spacecraft-assembly clean room.</title>
        <authorList>
            <person name="Vaishampayan P."/>
            <person name="Probst A."/>
            <person name="Krishnamurthi S."/>
            <person name="Ghosh S."/>
            <person name="Osman S."/>
            <person name="McDowall A."/>
            <person name="Ruckmani A."/>
            <person name="Mayilraj S."/>
            <person name="Venkateswaran K."/>
        </authorList>
    </citation>
    <scope>NUCLEOTIDE SEQUENCE [LARGE SCALE GENOMIC DNA]</scope>
    <source>
        <strain evidence="3">1PO1SC</strain>
    </source>
</reference>
<evidence type="ECO:0000259" key="1">
    <source>
        <dbReference type="Pfam" id="PF13456"/>
    </source>
</evidence>
<dbReference type="Pfam" id="PF13456">
    <property type="entry name" value="RVT_3"/>
    <property type="match status" value="1"/>
</dbReference>
<dbReference type="SUPFAM" id="SSF53098">
    <property type="entry name" value="Ribonuclease H-like"/>
    <property type="match status" value="1"/>
</dbReference>
<organism evidence="2 3">
    <name type="scientific">Cytobacillus horneckiae</name>
    <dbReference type="NCBI Taxonomy" id="549687"/>
    <lineage>
        <taxon>Bacteria</taxon>
        <taxon>Bacillati</taxon>
        <taxon>Bacillota</taxon>
        <taxon>Bacilli</taxon>
        <taxon>Bacillales</taxon>
        <taxon>Bacillaceae</taxon>
        <taxon>Cytobacillus</taxon>
    </lineage>
</organism>
<gene>
    <name evidence="2" type="ORF">CWS20_03370</name>
</gene>
<sequence length="218" mass="25081">MKYKLEWNYKLKGKEEISVSSDWIDGELAILLGEDIEMSGKSKELIYYDETGTSWTLKEMKKLLTEIEEEPHDIIVFFDGGYNNTNQQSGLGAVVYYKQGKKKFRIRANEVFHELESNNEAEYAAMYFAVGLLEELGIGRMTCEFKGDAQGVLKQIAGEWPCYEETLSNWLDKIEEKIEALRIHATFTPIPRNDNKEAHKLAAQSLEGKRIHSKMQLL</sequence>
<dbReference type="GO" id="GO:0003676">
    <property type="term" value="F:nucleic acid binding"/>
    <property type="evidence" value="ECO:0007669"/>
    <property type="project" value="InterPro"/>
</dbReference>
<dbReference type="InterPro" id="IPR036397">
    <property type="entry name" value="RNaseH_sf"/>
</dbReference>
<name>A0A2N0ZKL6_9BACI</name>
<dbReference type="Proteomes" id="UP000233343">
    <property type="component" value="Unassembled WGS sequence"/>
</dbReference>
<dbReference type="InterPro" id="IPR012337">
    <property type="entry name" value="RNaseH-like_sf"/>
</dbReference>
<dbReference type="EMBL" id="PISD01000008">
    <property type="protein sequence ID" value="PKG30047.1"/>
    <property type="molecule type" value="Genomic_DNA"/>
</dbReference>
<evidence type="ECO:0000313" key="2">
    <source>
        <dbReference type="EMBL" id="PKG30047.1"/>
    </source>
</evidence>
<proteinExistence type="predicted"/>
<comment type="caution">
    <text evidence="2">The sequence shown here is derived from an EMBL/GenBank/DDBJ whole genome shotgun (WGS) entry which is preliminary data.</text>
</comment>
<dbReference type="AlphaFoldDB" id="A0A2N0ZKL6"/>
<dbReference type="PANTHER" id="PTHR48475:SF1">
    <property type="entry name" value="RNASE H TYPE-1 DOMAIN-CONTAINING PROTEIN"/>
    <property type="match status" value="1"/>
</dbReference>
<protein>
    <recommendedName>
        <fullName evidence="1">RNase H type-1 domain-containing protein</fullName>
    </recommendedName>
</protein>
<keyword evidence="3" id="KW-1185">Reference proteome</keyword>
<dbReference type="PANTHER" id="PTHR48475">
    <property type="entry name" value="RIBONUCLEASE H"/>
    <property type="match status" value="1"/>
</dbReference>
<feature type="domain" description="RNase H type-1" evidence="1">
    <location>
        <begin position="78"/>
        <end position="204"/>
    </location>
</feature>